<proteinExistence type="predicted"/>
<evidence type="ECO:0000313" key="2">
    <source>
        <dbReference type="Proteomes" id="UP001215598"/>
    </source>
</evidence>
<gene>
    <name evidence="1" type="ORF">B0H16DRAFT_769352</name>
</gene>
<comment type="caution">
    <text evidence="1">The sequence shown here is derived from an EMBL/GenBank/DDBJ whole genome shotgun (WGS) entry which is preliminary data.</text>
</comment>
<evidence type="ECO:0000313" key="1">
    <source>
        <dbReference type="EMBL" id="KAJ7753527.1"/>
    </source>
</evidence>
<reference evidence="1" key="1">
    <citation type="submission" date="2023-03" db="EMBL/GenBank/DDBJ databases">
        <title>Massive genome expansion in bonnet fungi (Mycena s.s.) driven by repeated elements and novel gene families across ecological guilds.</title>
        <authorList>
            <consortium name="Lawrence Berkeley National Laboratory"/>
            <person name="Harder C.B."/>
            <person name="Miyauchi S."/>
            <person name="Viragh M."/>
            <person name="Kuo A."/>
            <person name="Thoen E."/>
            <person name="Andreopoulos B."/>
            <person name="Lu D."/>
            <person name="Skrede I."/>
            <person name="Drula E."/>
            <person name="Henrissat B."/>
            <person name="Morin E."/>
            <person name="Kohler A."/>
            <person name="Barry K."/>
            <person name="LaButti K."/>
            <person name="Morin E."/>
            <person name="Salamov A."/>
            <person name="Lipzen A."/>
            <person name="Mereny Z."/>
            <person name="Hegedus B."/>
            <person name="Baldrian P."/>
            <person name="Stursova M."/>
            <person name="Weitz H."/>
            <person name="Taylor A."/>
            <person name="Grigoriev I.V."/>
            <person name="Nagy L.G."/>
            <person name="Martin F."/>
            <person name="Kauserud H."/>
        </authorList>
    </citation>
    <scope>NUCLEOTIDE SEQUENCE</scope>
    <source>
        <strain evidence="1">CBHHK182m</strain>
    </source>
</reference>
<dbReference type="Proteomes" id="UP001215598">
    <property type="component" value="Unassembled WGS sequence"/>
</dbReference>
<protein>
    <submittedName>
        <fullName evidence="1">Uncharacterized protein</fullName>
    </submittedName>
</protein>
<dbReference type="AlphaFoldDB" id="A0AAD7IYZ1"/>
<accession>A0AAD7IYZ1</accession>
<organism evidence="1 2">
    <name type="scientific">Mycena metata</name>
    <dbReference type="NCBI Taxonomy" id="1033252"/>
    <lineage>
        <taxon>Eukaryota</taxon>
        <taxon>Fungi</taxon>
        <taxon>Dikarya</taxon>
        <taxon>Basidiomycota</taxon>
        <taxon>Agaricomycotina</taxon>
        <taxon>Agaricomycetes</taxon>
        <taxon>Agaricomycetidae</taxon>
        <taxon>Agaricales</taxon>
        <taxon>Marasmiineae</taxon>
        <taxon>Mycenaceae</taxon>
        <taxon>Mycena</taxon>
    </lineage>
</organism>
<dbReference type="EMBL" id="JARKIB010000055">
    <property type="protein sequence ID" value="KAJ7753527.1"/>
    <property type="molecule type" value="Genomic_DNA"/>
</dbReference>
<keyword evidence="2" id="KW-1185">Reference proteome</keyword>
<sequence length="88" mass="9389">MVNFNEIYATLSAVPGLCDSIGMEKVMVFVRLVGRLKGAITVDQLPTHNATDAPEHLPDGIRTFLGSAIDQAFVVSDDRATTAWAAGI</sequence>
<name>A0AAD7IYZ1_9AGAR</name>